<dbReference type="InterPro" id="IPR010093">
    <property type="entry name" value="SinI_DNA-bd"/>
</dbReference>
<protein>
    <recommendedName>
        <fullName evidence="1">Helix-turn-helix domain-containing protein</fullName>
    </recommendedName>
</protein>
<accession>A0AA37T5R8</accession>
<proteinExistence type="predicted"/>
<dbReference type="EMBL" id="BSPD01000039">
    <property type="protein sequence ID" value="GLS26176.1"/>
    <property type="molecule type" value="Genomic_DNA"/>
</dbReference>
<comment type="caution">
    <text evidence="2">The sequence shown here is derived from an EMBL/GenBank/DDBJ whole genome shotgun (WGS) entry which is preliminary data.</text>
</comment>
<name>A0AA37T5R8_9GAMM</name>
<reference evidence="2 3" key="1">
    <citation type="journal article" date="2014" name="Int. J. Syst. Evol. Microbiol.">
        <title>Complete genome sequence of Corynebacterium casei LMG S-19264T (=DSM 44701T), isolated from a smear-ripened cheese.</title>
        <authorList>
            <consortium name="US DOE Joint Genome Institute (JGI-PGF)"/>
            <person name="Walter F."/>
            <person name="Albersmeier A."/>
            <person name="Kalinowski J."/>
            <person name="Ruckert C."/>
        </authorList>
    </citation>
    <scope>NUCLEOTIDE SEQUENCE [LARGE SCALE GENOMIC DNA]</scope>
    <source>
        <strain evidence="2 3">NBRC 110095</strain>
    </source>
</reference>
<sequence>MQANDATYIASEEMRGLSSTSATALAKLLKEHPEQDRAHVKLGNQDLVLPAQALRLLKDILQQMALGNGVTVMPQHAELTTQEAANLLNVSRPYLVKLLEEGEIPFYKAGTHRRIKIGDVLEYKNKIMKAREESLDELAKLSQELDLGY</sequence>
<evidence type="ECO:0000259" key="1">
    <source>
        <dbReference type="Pfam" id="PF12728"/>
    </source>
</evidence>
<evidence type="ECO:0000313" key="2">
    <source>
        <dbReference type="EMBL" id="GLS26176.1"/>
    </source>
</evidence>
<evidence type="ECO:0000313" key="3">
    <source>
        <dbReference type="Proteomes" id="UP001156870"/>
    </source>
</evidence>
<organism evidence="2 3">
    <name type="scientific">Marinibactrum halimedae</name>
    <dbReference type="NCBI Taxonomy" id="1444977"/>
    <lineage>
        <taxon>Bacteria</taxon>
        <taxon>Pseudomonadati</taxon>
        <taxon>Pseudomonadota</taxon>
        <taxon>Gammaproteobacteria</taxon>
        <taxon>Cellvibrionales</taxon>
        <taxon>Cellvibrionaceae</taxon>
        <taxon>Marinibactrum</taxon>
    </lineage>
</organism>
<gene>
    <name evidence="2" type="ORF">GCM10007877_18910</name>
</gene>
<keyword evidence="3" id="KW-1185">Reference proteome</keyword>
<dbReference type="AlphaFoldDB" id="A0AA37T5R8"/>
<dbReference type="RefSeq" id="WP_232593075.1">
    <property type="nucleotide sequence ID" value="NZ_BSPD01000039.1"/>
</dbReference>
<dbReference type="NCBIfam" id="TIGR01764">
    <property type="entry name" value="excise"/>
    <property type="match status" value="1"/>
</dbReference>
<feature type="domain" description="Helix-turn-helix" evidence="1">
    <location>
        <begin position="79"/>
        <end position="126"/>
    </location>
</feature>
<dbReference type="Proteomes" id="UP001156870">
    <property type="component" value="Unassembled WGS sequence"/>
</dbReference>
<dbReference type="GO" id="GO:0003677">
    <property type="term" value="F:DNA binding"/>
    <property type="evidence" value="ECO:0007669"/>
    <property type="project" value="InterPro"/>
</dbReference>
<dbReference type="InterPro" id="IPR041657">
    <property type="entry name" value="HTH_17"/>
</dbReference>
<dbReference type="Pfam" id="PF12728">
    <property type="entry name" value="HTH_17"/>
    <property type="match status" value="1"/>
</dbReference>